<keyword evidence="1" id="KW-1133">Transmembrane helix</keyword>
<accession>A0A1F6NZZ8</accession>
<comment type="caution">
    <text evidence="2">The sequence shown here is derived from an EMBL/GenBank/DDBJ whole genome shotgun (WGS) entry which is preliminary data.</text>
</comment>
<dbReference type="EMBL" id="MFQY01000049">
    <property type="protein sequence ID" value="OGH89400.1"/>
    <property type="molecule type" value="Genomic_DNA"/>
</dbReference>
<organism evidence="2 3">
    <name type="scientific">Candidatus Magasanikbacteria bacterium RIFOXYC2_FULL_40_16</name>
    <dbReference type="NCBI Taxonomy" id="1798703"/>
    <lineage>
        <taxon>Bacteria</taxon>
        <taxon>Candidatus Magasanikiibacteriota</taxon>
    </lineage>
</organism>
<sequence length="97" mass="10509">MLKTIGYILPSLVLGFLAGFYLTLAMIVVISLAVITLIVSIFNQNELTGDSKENNLSFMIIPAVVFIVGMALGMGMEMYTELGTTIGLSAPNIFFLR</sequence>
<evidence type="ECO:0000313" key="3">
    <source>
        <dbReference type="Proteomes" id="UP000178895"/>
    </source>
</evidence>
<keyword evidence="1" id="KW-0472">Membrane</keyword>
<protein>
    <submittedName>
        <fullName evidence="2">Uncharacterized protein</fullName>
    </submittedName>
</protein>
<name>A0A1F6NZZ8_9BACT</name>
<proteinExistence type="predicted"/>
<keyword evidence="1" id="KW-0812">Transmembrane</keyword>
<feature type="transmembrane region" description="Helical" evidence="1">
    <location>
        <begin position="12"/>
        <end position="42"/>
    </location>
</feature>
<dbReference type="AlphaFoldDB" id="A0A1F6NZZ8"/>
<evidence type="ECO:0000313" key="2">
    <source>
        <dbReference type="EMBL" id="OGH89400.1"/>
    </source>
</evidence>
<gene>
    <name evidence="2" type="ORF">A2469_03175</name>
</gene>
<dbReference type="Proteomes" id="UP000178895">
    <property type="component" value="Unassembled WGS sequence"/>
</dbReference>
<evidence type="ECO:0000256" key="1">
    <source>
        <dbReference type="SAM" id="Phobius"/>
    </source>
</evidence>
<feature type="transmembrane region" description="Helical" evidence="1">
    <location>
        <begin position="54"/>
        <end position="72"/>
    </location>
</feature>
<reference evidence="2 3" key="1">
    <citation type="journal article" date="2016" name="Nat. Commun.">
        <title>Thousands of microbial genomes shed light on interconnected biogeochemical processes in an aquifer system.</title>
        <authorList>
            <person name="Anantharaman K."/>
            <person name="Brown C.T."/>
            <person name="Hug L.A."/>
            <person name="Sharon I."/>
            <person name="Castelle C.J."/>
            <person name="Probst A.J."/>
            <person name="Thomas B.C."/>
            <person name="Singh A."/>
            <person name="Wilkins M.J."/>
            <person name="Karaoz U."/>
            <person name="Brodie E.L."/>
            <person name="Williams K.H."/>
            <person name="Hubbard S.S."/>
            <person name="Banfield J.F."/>
        </authorList>
    </citation>
    <scope>NUCLEOTIDE SEQUENCE [LARGE SCALE GENOMIC DNA]</scope>
</reference>